<dbReference type="AlphaFoldDB" id="A0A067GAU2"/>
<keyword evidence="1" id="KW-0472">Membrane</keyword>
<proteinExistence type="predicted"/>
<accession>A0A067GAU2</accession>
<evidence type="ECO:0000313" key="2">
    <source>
        <dbReference type="EMBL" id="KDO76783.1"/>
    </source>
</evidence>
<gene>
    <name evidence="2" type="ORF">CISIN_1g035108mg</name>
</gene>
<keyword evidence="1" id="KW-0812">Transmembrane</keyword>
<keyword evidence="1" id="KW-1133">Transmembrane helix</keyword>
<keyword evidence="3" id="KW-1185">Reference proteome</keyword>
<reference evidence="2 3" key="1">
    <citation type="submission" date="2014-04" db="EMBL/GenBank/DDBJ databases">
        <authorList>
            <consortium name="International Citrus Genome Consortium"/>
            <person name="Gmitter F."/>
            <person name="Chen C."/>
            <person name="Farmerie W."/>
            <person name="Harkins T."/>
            <person name="Desany B."/>
            <person name="Mohiuddin M."/>
            <person name="Kodira C."/>
            <person name="Borodovsky M."/>
            <person name="Lomsadze A."/>
            <person name="Burns P."/>
            <person name="Jenkins J."/>
            <person name="Prochnik S."/>
            <person name="Shu S."/>
            <person name="Chapman J."/>
            <person name="Pitluck S."/>
            <person name="Schmutz J."/>
            <person name="Rokhsar D."/>
        </authorList>
    </citation>
    <scope>NUCLEOTIDE SEQUENCE</scope>
</reference>
<evidence type="ECO:0000313" key="3">
    <source>
        <dbReference type="Proteomes" id="UP000027120"/>
    </source>
</evidence>
<evidence type="ECO:0000256" key="1">
    <source>
        <dbReference type="SAM" id="Phobius"/>
    </source>
</evidence>
<feature type="transmembrane region" description="Helical" evidence="1">
    <location>
        <begin position="38"/>
        <end position="56"/>
    </location>
</feature>
<protein>
    <submittedName>
        <fullName evidence="2">Uncharacterized protein</fullName>
    </submittedName>
</protein>
<dbReference type="EMBL" id="KK784881">
    <property type="protein sequence ID" value="KDO76783.1"/>
    <property type="molecule type" value="Genomic_DNA"/>
</dbReference>
<organism evidence="2 3">
    <name type="scientific">Citrus sinensis</name>
    <name type="common">Sweet orange</name>
    <name type="synonym">Citrus aurantium var. sinensis</name>
    <dbReference type="NCBI Taxonomy" id="2711"/>
    <lineage>
        <taxon>Eukaryota</taxon>
        <taxon>Viridiplantae</taxon>
        <taxon>Streptophyta</taxon>
        <taxon>Embryophyta</taxon>
        <taxon>Tracheophyta</taxon>
        <taxon>Spermatophyta</taxon>
        <taxon>Magnoliopsida</taxon>
        <taxon>eudicotyledons</taxon>
        <taxon>Gunneridae</taxon>
        <taxon>Pentapetalae</taxon>
        <taxon>rosids</taxon>
        <taxon>malvids</taxon>
        <taxon>Sapindales</taxon>
        <taxon>Rutaceae</taxon>
        <taxon>Aurantioideae</taxon>
        <taxon>Citrus</taxon>
    </lineage>
</organism>
<name>A0A067GAU2_CITSI</name>
<dbReference type="Proteomes" id="UP000027120">
    <property type="component" value="Unassembled WGS sequence"/>
</dbReference>
<sequence length="73" mass="8558">MVKSKSRQICIILLLHSHHNVCVWEGNMRPMMKRHVSIFKRLIYFGYLRYLGYLGYPRYPGYPKHSGGTSGTL</sequence>